<sequence length="232" mass="24347">MRTIGLLGGMSWESTALYYRTANELVRERLGGLASASVLVRSLDFRAVRELQVQDRWDDAAALLATEARTLQDAGADLVLLCTNYMHRVAPAVEAALTVPFLHIADPVAAAAPGLTVGLLGTAGTVRGPFLRERLAGAGLTVLVPPDDDVDRVDAAIFGELCRGVLSDATRADLRAVVRRLADRGADAVALCCTELELLLGPGDSPVPLLPSARLHVTAAVDAALAPRPAVV</sequence>
<dbReference type="GO" id="GO:0047661">
    <property type="term" value="F:amino-acid racemase activity"/>
    <property type="evidence" value="ECO:0007669"/>
    <property type="project" value="InterPro"/>
</dbReference>
<dbReference type="PANTHER" id="PTHR21198">
    <property type="entry name" value="GLUTAMATE RACEMASE"/>
    <property type="match status" value="1"/>
</dbReference>
<dbReference type="NCBIfam" id="TIGR00035">
    <property type="entry name" value="asp_race"/>
    <property type="match status" value="1"/>
</dbReference>
<keyword evidence="2" id="KW-0413">Isomerase</keyword>
<dbReference type="Proteomes" id="UP000198373">
    <property type="component" value="Unassembled WGS sequence"/>
</dbReference>
<dbReference type="AlphaFoldDB" id="A0A239BYH1"/>
<evidence type="ECO:0000313" key="3">
    <source>
        <dbReference type="EMBL" id="SNS13047.1"/>
    </source>
</evidence>
<dbReference type="Gene3D" id="3.40.50.1860">
    <property type="match status" value="2"/>
</dbReference>
<dbReference type="SUPFAM" id="SSF53681">
    <property type="entry name" value="Aspartate/glutamate racemase"/>
    <property type="match status" value="2"/>
</dbReference>
<organism evidence="3 4">
    <name type="scientific">Geodermatophilus pulveris</name>
    <dbReference type="NCBI Taxonomy" id="1564159"/>
    <lineage>
        <taxon>Bacteria</taxon>
        <taxon>Bacillati</taxon>
        <taxon>Actinomycetota</taxon>
        <taxon>Actinomycetes</taxon>
        <taxon>Geodermatophilales</taxon>
        <taxon>Geodermatophilaceae</taxon>
        <taxon>Geodermatophilus</taxon>
    </lineage>
</organism>
<dbReference type="EMBL" id="FZOO01000002">
    <property type="protein sequence ID" value="SNS13047.1"/>
    <property type="molecule type" value="Genomic_DNA"/>
</dbReference>
<reference evidence="4" key="1">
    <citation type="submission" date="2017-06" db="EMBL/GenBank/DDBJ databases">
        <authorList>
            <person name="Varghese N."/>
            <person name="Submissions S."/>
        </authorList>
    </citation>
    <scope>NUCLEOTIDE SEQUENCE [LARGE SCALE GENOMIC DNA]</scope>
    <source>
        <strain evidence="4">DSM 46839</strain>
    </source>
</reference>
<dbReference type="OrthoDB" id="9803739at2"/>
<dbReference type="InterPro" id="IPR001920">
    <property type="entry name" value="Asp/Glu_race"/>
</dbReference>
<dbReference type="InterPro" id="IPR015942">
    <property type="entry name" value="Asp/Glu/hydantoin_racemase"/>
</dbReference>
<accession>A0A239BYH1</accession>
<name>A0A239BYH1_9ACTN</name>
<dbReference type="InterPro" id="IPR004380">
    <property type="entry name" value="Asp_race"/>
</dbReference>
<dbReference type="Pfam" id="PF01177">
    <property type="entry name" value="Asp_Glu_race"/>
    <property type="match status" value="1"/>
</dbReference>
<dbReference type="PANTHER" id="PTHR21198:SF7">
    <property type="entry name" value="ASPARTATE-GLUTAMATE RACEMASE FAMILY"/>
    <property type="match status" value="1"/>
</dbReference>
<comment type="similarity">
    <text evidence="1">Belongs to the aspartate/glutamate racemases family.</text>
</comment>
<keyword evidence="4" id="KW-1185">Reference proteome</keyword>
<protein>
    <submittedName>
        <fullName evidence="3">Aspartate racemase</fullName>
    </submittedName>
</protein>
<evidence type="ECO:0000313" key="4">
    <source>
        <dbReference type="Proteomes" id="UP000198373"/>
    </source>
</evidence>
<evidence type="ECO:0000256" key="1">
    <source>
        <dbReference type="ARBA" id="ARBA00007847"/>
    </source>
</evidence>
<dbReference type="RefSeq" id="WP_089304369.1">
    <property type="nucleotide sequence ID" value="NZ_FZOO01000002.1"/>
</dbReference>
<proteinExistence type="inferred from homology"/>
<gene>
    <name evidence="3" type="ORF">SAMN06893096_102150</name>
</gene>
<evidence type="ECO:0000256" key="2">
    <source>
        <dbReference type="ARBA" id="ARBA00023235"/>
    </source>
</evidence>